<dbReference type="InterPro" id="IPR039881">
    <property type="entry name" value="PCIF1-like"/>
</dbReference>
<protein>
    <recommendedName>
        <fullName evidence="1">PCIF1 WW domain-containing protein</fullName>
    </recommendedName>
</protein>
<dbReference type="EMBL" id="MN739899">
    <property type="protein sequence ID" value="QHT76639.1"/>
    <property type="molecule type" value="Genomic_DNA"/>
</dbReference>
<proteinExistence type="predicted"/>
<evidence type="ECO:0000259" key="1">
    <source>
        <dbReference type="Pfam" id="PF12237"/>
    </source>
</evidence>
<organism evidence="2">
    <name type="scientific">viral metagenome</name>
    <dbReference type="NCBI Taxonomy" id="1070528"/>
    <lineage>
        <taxon>unclassified sequences</taxon>
        <taxon>metagenomes</taxon>
        <taxon>organismal metagenomes</taxon>
    </lineage>
</organism>
<dbReference type="GO" id="GO:0099122">
    <property type="term" value="F:RNA polymerase II C-terminal domain binding"/>
    <property type="evidence" value="ECO:0007669"/>
    <property type="project" value="InterPro"/>
</dbReference>
<dbReference type="PANTHER" id="PTHR21727:SF0">
    <property type="entry name" value="MRNA (2'-O-METHYLADENOSINE-N(6)-)-METHYLTRANSFERASE"/>
    <property type="match status" value="1"/>
</dbReference>
<evidence type="ECO:0000313" key="2">
    <source>
        <dbReference type="EMBL" id="QHT76639.1"/>
    </source>
</evidence>
<dbReference type="Pfam" id="PF12237">
    <property type="entry name" value="PCIF1_WW"/>
    <property type="match status" value="1"/>
</dbReference>
<dbReference type="PANTHER" id="PTHR21727">
    <property type="entry name" value="PHOSPHORYLATED CTD INTERACTING FACTOR 1"/>
    <property type="match status" value="1"/>
</dbReference>
<feature type="domain" description="PCIF1 WW" evidence="1">
    <location>
        <begin position="234"/>
        <end position="360"/>
    </location>
</feature>
<name>A0A6C0H807_9ZZZZ</name>
<dbReference type="InterPro" id="IPR022035">
    <property type="entry name" value="PCIF1_WW"/>
</dbReference>
<sequence length="453" mass="54932">MNRIIYNYNFEINHIYRYMGREKEKEINTLNTINIIPYNFTPHKLKKNNNLPDDISIKKEILRSNIIKKLIKLFTYIIRNMKEIKNLSKIFKYNKLEEYVHKWCWLQYTNSSLQDIIIPYVKNEKYNFNEFIEDFNYTIINKNTNLENMKLTLEKPIIKNLISKTKSFLKKEYFIFNNQLLEIDNIDFKLNKIRNEDEIIFKYSDIYITINNNVYIRLQQKFNNNYKTFGNNIDIDKYIFCLFYRYSYIDSGNQQLAIHHKIKSMFREYGVNFELFGSAINVVSDYYCSLFYDIEKYFGSQGNFFDIELVSGIYWCNPPYINYLMTNVANKLIDIMNNTTNIGFIITIPIWDNITQKSNLTEITRNYNKYNCQEDYEDYPVYYLLKPYIKDELIIPQNRIPYFNYRYYKPIFASDTYMLIVYKELTNTNINSGLHTVFNKIIELDKTNYFHLC</sequence>
<dbReference type="AlphaFoldDB" id="A0A6C0H807"/>
<reference evidence="2" key="1">
    <citation type="journal article" date="2020" name="Nature">
        <title>Giant virus diversity and host interactions through global metagenomics.</title>
        <authorList>
            <person name="Schulz F."/>
            <person name="Roux S."/>
            <person name="Paez-Espino D."/>
            <person name="Jungbluth S."/>
            <person name="Walsh D.A."/>
            <person name="Denef V.J."/>
            <person name="McMahon K.D."/>
            <person name="Konstantinidis K.T."/>
            <person name="Eloe-Fadrosh E.A."/>
            <person name="Kyrpides N.C."/>
            <person name="Woyke T."/>
        </authorList>
    </citation>
    <scope>NUCLEOTIDE SEQUENCE</scope>
    <source>
        <strain evidence="2">GVMAG-M-3300023179-82</strain>
    </source>
</reference>
<dbReference type="GO" id="GO:0016422">
    <property type="term" value="F:mRNA (2'-O-methyladenosine-N6-)-methyltransferase activity"/>
    <property type="evidence" value="ECO:0007669"/>
    <property type="project" value="InterPro"/>
</dbReference>
<accession>A0A6C0H807</accession>